<dbReference type="KEGG" id="bhl:Bache_1277"/>
<proteinExistence type="predicted"/>
<dbReference type="SUPFAM" id="SSF55874">
    <property type="entry name" value="ATPase domain of HSP90 chaperone/DNA topoisomerase II/histidine kinase"/>
    <property type="match status" value="1"/>
</dbReference>
<dbReference type="SUPFAM" id="SSF158472">
    <property type="entry name" value="HAMP domain-like"/>
    <property type="match status" value="1"/>
</dbReference>
<dbReference type="CDD" id="cd06225">
    <property type="entry name" value="HAMP"/>
    <property type="match status" value="1"/>
</dbReference>
<dbReference type="EMBL" id="CP002352">
    <property type="protein sequence ID" value="ADV43285.1"/>
    <property type="molecule type" value="Genomic_DNA"/>
</dbReference>
<dbReference type="InterPro" id="IPR003660">
    <property type="entry name" value="HAMP_dom"/>
</dbReference>
<evidence type="ECO:0000256" key="4">
    <source>
        <dbReference type="ARBA" id="ARBA00022553"/>
    </source>
</evidence>
<dbReference type="Gene3D" id="3.30.565.10">
    <property type="entry name" value="Histidine kinase-like ATPase, C-terminal domain"/>
    <property type="match status" value="1"/>
</dbReference>
<dbReference type="Gene3D" id="6.10.340.10">
    <property type="match status" value="1"/>
</dbReference>
<feature type="domain" description="HAMP" evidence="13">
    <location>
        <begin position="188"/>
        <end position="228"/>
    </location>
</feature>
<name>E6STY4_BACT6</name>
<evidence type="ECO:0000256" key="8">
    <source>
        <dbReference type="ARBA" id="ARBA00022989"/>
    </source>
</evidence>
<dbReference type="GO" id="GO:0000155">
    <property type="term" value="F:phosphorelay sensor kinase activity"/>
    <property type="evidence" value="ECO:0007669"/>
    <property type="project" value="InterPro"/>
</dbReference>
<evidence type="ECO:0000313" key="14">
    <source>
        <dbReference type="EMBL" id="ADV43285.1"/>
    </source>
</evidence>
<dbReference type="InterPro" id="IPR036097">
    <property type="entry name" value="HisK_dim/P_sf"/>
</dbReference>
<dbReference type="STRING" id="693979.Bache_1277"/>
<dbReference type="Pfam" id="PF00512">
    <property type="entry name" value="HisKA"/>
    <property type="match status" value="1"/>
</dbReference>
<keyword evidence="5" id="KW-0808">Transferase</keyword>
<evidence type="ECO:0000256" key="1">
    <source>
        <dbReference type="ARBA" id="ARBA00000085"/>
    </source>
</evidence>
<accession>E6STY4</accession>
<dbReference type="InterPro" id="IPR003594">
    <property type="entry name" value="HATPase_dom"/>
</dbReference>
<dbReference type="PATRIC" id="fig|693979.3.peg.1356"/>
<dbReference type="Pfam" id="PF00672">
    <property type="entry name" value="HAMP"/>
    <property type="match status" value="1"/>
</dbReference>
<keyword evidence="7 14" id="KW-0418">Kinase</keyword>
<dbReference type="InterPro" id="IPR004358">
    <property type="entry name" value="Sig_transdc_His_kin-like_C"/>
</dbReference>
<dbReference type="PROSITE" id="PS50109">
    <property type="entry name" value="HIS_KIN"/>
    <property type="match status" value="1"/>
</dbReference>
<dbReference type="PANTHER" id="PTHR45436">
    <property type="entry name" value="SENSOR HISTIDINE KINASE YKOH"/>
    <property type="match status" value="1"/>
</dbReference>
<organism evidence="14 15">
    <name type="scientific">Bacteroides helcogenes (strain ATCC 35417 / DSM 20613 / JCM 6297 / CCUG 15421 / P 36-108)</name>
    <dbReference type="NCBI Taxonomy" id="693979"/>
    <lineage>
        <taxon>Bacteria</taxon>
        <taxon>Pseudomonadati</taxon>
        <taxon>Bacteroidota</taxon>
        <taxon>Bacteroidia</taxon>
        <taxon>Bacteroidales</taxon>
        <taxon>Bacteroidaceae</taxon>
        <taxon>Bacteroides</taxon>
    </lineage>
</organism>
<dbReference type="PANTHER" id="PTHR45436:SF15">
    <property type="entry name" value="SENSOR HISTIDINE KINASE CUSS"/>
    <property type="match status" value="1"/>
</dbReference>
<keyword evidence="4" id="KW-0597">Phosphoprotein</keyword>
<feature type="transmembrane region" description="Helical" evidence="11">
    <location>
        <begin position="150"/>
        <end position="169"/>
    </location>
</feature>
<feature type="transmembrane region" description="Helical" evidence="11">
    <location>
        <begin position="7"/>
        <end position="30"/>
    </location>
</feature>
<dbReference type="SMART" id="SM00387">
    <property type="entry name" value="HATPase_c"/>
    <property type="match status" value="1"/>
</dbReference>
<feature type="domain" description="Histidine kinase" evidence="12">
    <location>
        <begin position="236"/>
        <end position="448"/>
    </location>
</feature>
<keyword evidence="10 11" id="KW-0472">Membrane</keyword>
<protein>
    <recommendedName>
        <fullName evidence="3">histidine kinase</fullName>
        <ecNumber evidence="3">2.7.13.3</ecNumber>
    </recommendedName>
</protein>
<evidence type="ECO:0000256" key="7">
    <source>
        <dbReference type="ARBA" id="ARBA00022777"/>
    </source>
</evidence>
<evidence type="ECO:0000256" key="11">
    <source>
        <dbReference type="SAM" id="Phobius"/>
    </source>
</evidence>
<dbReference type="OrthoDB" id="594725at2"/>
<evidence type="ECO:0000256" key="3">
    <source>
        <dbReference type="ARBA" id="ARBA00012438"/>
    </source>
</evidence>
<dbReference type="CDD" id="cd00082">
    <property type="entry name" value="HisKA"/>
    <property type="match status" value="1"/>
</dbReference>
<reference key="1">
    <citation type="submission" date="2010-11" db="EMBL/GenBank/DDBJ databases">
        <title>The complete genome of Bacteroides helcogenes P 36-108.</title>
        <authorList>
            <consortium name="US DOE Joint Genome Institute (JGI-PGF)"/>
            <person name="Lucas S."/>
            <person name="Copeland A."/>
            <person name="Lapidus A."/>
            <person name="Bruce D."/>
            <person name="Goodwin L."/>
            <person name="Pitluck S."/>
            <person name="Kyrpides N."/>
            <person name="Mavromatis K."/>
            <person name="Ivanova N."/>
            <person name="Zeytun A."/>
            <person name="Brettin T."/>
            <person name="Detter J.C."/>
            <person name="Tapia R."/>
            <person name="Han C."/>
            <person name="Land M."/>
            <person name="Hauser L."/>
            <person name="Markowitz V."/>
            <person name="Cheng J.-F."/>
            <person name="Hugenholtz P."/>
            <person name="Woyke T."/>
            <person name="Wu D."/>
            <person name="Gronow S."/>
            <person name="Wellnitz S."/>
            <person name="Brambilla E."/>
            <person name="Klenk H.-P."/>
            <person name="Eisen J.A."/>
        </authorList>
    </citation>
    <scope>NUCLEOTIDE SEQUENCE</scope>
    <source>
        <strain>P 36-108</strain>
    </source>
</reference>
<dbReference type="PROSITE" id="PS50885">
    <property type="entry name" value="HAMP"/>
    <property type="match status" value="1"/>
</dbReference>
<keyword evidence="9" id="KW-0902">Two-component regulatory system</keyword>
<evidence type="ECO:0000256" key="2">
    <source>
        <dbReference type="ARBA" id="ARBA00004141"/>
    </source>
</evidence>
<dbReference type="RefSeq" id="WP_013546879.1">
    <property type="nucleotide sequence ID" value="NC_014933.1"/>
</dbReference>
<dbReference type="SUPFAM" id="SSF47384">
    <property type="entry name" value="Homodimeric domain of signal transducing histidine kinase"/>
    <property type="match status" value="1"/>
</dbReference>
<dbReference type="SMART" id="SM00388">
    <property type="entry name" value="HisKA"/>
    <property type="match status" value="1"/>
</dbReference>
<comment type="catalytic activity">
    <reaction evidence="1">
        <text>ATP + protein L-histidine = ADP + protein N-phospho-L-histidine.</text>
        <dbReference type="EC" id="2.7.13.3"/>
    </reaction>
</comment>
<dbReference type="Proteomes" id="UP000008630">
    <property type="component" value="Chromosome"/>
</dbReference>
<dbReference type="GO" id="GO:0005886">
    <property type="term" value="C:plasma membrane"/>
    <property type="evidence" value="ECO:0007669"/>
    <property type="project" value="TreeGrafter"/>
</dbReference>
<evidence type="ECO:0000256" key="10">
    <source>
        <dbReference type="ARBA" id="ARBA00023136"/>
    </source>
</evidence>
<dbReference type="EC" id="2.7.13.3" evidence="3"/>
<comment type="subcellular location">
    <subcellularLocation>
        <location evidence="2">Membrane</location>
        <topology evidence="2">Multi-pass membrane protein</topology>
    </subcellularLocation>
</comment>
<dbReference type="AlphaFoldDB" id="E6STY4"/>
<gene>
    <name evidence="14" type="ordered locus">Bache_1277</name>
</gene>
<dbReference type="InterPro" id="IPR050428">
    <property type="entry name" value="TCS_sensor_his_kinase"/>
</dbReference>
<evidence type="ECO:0000256" key="6">
    <source>
        <dbReference type="ARBA" id="ARBA00022692"/>
    </source>
</evidence>
<dbReference type="Gene3D" id="1.10.287.130">
    <property type="match status" value="1"/>
</dbReference>
<keyword evidence="15" id="KW-1185">Reference proteome</keyword>
<dbReference type="eggNOG" id="COG2205">
    <property type="taxonomic scope" value="Bacteria"/>
</dbReference>
<dbReference type="PRINTS" id="PR00344">
    <property type="entry name" value="BCTRLSENSOR"/>
</dbReference>
<evidence type="ECO:0000313" key="15">
    <source>
        <dbReference type="Proteomes" id="UP000008630"/>
    </source>
</evidence>
<keyword evidence="6 11" id="KW-0812">Transmembrane</keyword>
<evidence type="ECO:0000259" key="12">
    <source>
        <dbReference type="PROSITE" id="PS50109"/>
    </source>
</evidence>
<dbReference type="HOGENOM" id="CLU_000445_89_6_10"/>
<dbReference type="InterPro" id="IPR005467">
    <property type="entry name" value="His_kinase_dom"/>
</dbReference>
<evidence type="ECO:0000259" key="13">
    <source>
        <dbReference type="PROSITE" id="PS50885"/>
    </source>
</evidence>
<evidence type="ECO:0000256" key="5">
    <source>
        <dbReference type="ARBA" id="ARBA00022679"/>
    </source>
</evidence>
<evidence type="ECO:0000256" key="9">
    <source>
        <dbReference type="ARBA" id="ARBA00023012"/>
    </source>
</evidence>
<sequence>MTVKNRLSLYCTMTFGFVFTIMSVFIYWLYFTNGKKSVYSHLENTAFISAWFYLEEDELSCKEFEKIREQFENTAANSNYQVYDSLNRIAYGVKPEDISTAILDEIRQKGHLRFSFEDYLCYGIFYEDNQGDFVVIAKEKKQKLHEQLSMLLWIILLSFFIGITAIILLSRWVARLAYKPFCNVITEVRNISTHNLDVQIHPSDTNDELDDLIQTFNDLLTKISETIIMQKNFVRYISHEFKTPLTTILGNLDLFSLRMRTPEEYKDLSNILIKQAQQIKEILDTLIVVADLKKDDRIIQETRIDDLIWEIIERIKSRYPKSVLLVNIDILPEDEKLMYSTIDQTQLSIALYNLIENATKYSDNQPVTINIYKESNSLYLSIIDKGIGIPITKLEEINKPFFRADNAKQVEGEGIGLSLALRILKRNNIIYKIESKVDVGTSIYIKMP</sequence>
<reference evidence="14 15" key="2">
    <citation type="journal article" date="2011" name="Stand. Genomic Sci.">
        <title>Complete genome sequence of Bacteroides helcogenes type strain (P 36-108).</title>
        <authorList>
            <person name="Pati A."/>
            <person name="Gronow S."/>
            <person name="Zeytun A."/>
            <person name="Lapidus A."/>
            <person name="Nolan M."/>
            <person name="Hammon N."/>
            <person name="Deshpande S."/>
            <person name="Cheng J.F."/>
            <person name="Tapia R."/>
            <person name="Han C."/>
            <person name="Goodwin L."/>
            <person name="Pitluck S."/>
            <person name="Liolios K."/>
            <person name="Pagani I."/>
            <person name="Ivanova N."/>
            <person name="Mavromatis K."/>
            <person name="Chen A."/>
            <person name="Palaniappan K."/>
            <person name="Land M."/>
            <person name="Hauser L."/>
            <person name="Chang Y.J."/>
            <person name="Jeffries C.D."/>
            <person name="Detter J.C."/>
            <person name="Brambilla E."/>
            <person name="Rohde M."/>
            <person name="Goker M."/>
            <person name="Woyke T."/>
            <person name="Bristow J."/>
            <person name="Eisen J.A."/>
            <person name="Markowitz V."/>
            <person name="Hugenholtz P."/>
            <person name="Kyrpides N.C."/>
            <person name="Klenk H.P."/>
            <person name="Lucas S."/>
        </authorList>
    </citation>
    <scope>NUCLEOTIDE SEQUENCE [LARGE SCALE GENOMIC DNA]</scope>
    <source>
        <strain evidence="15">ATCC 35417 / DSM 20613 / JCM 6297 / CCUG 15421 / P 36-108</strain>
    </source>
</reference>
<keyword evidence="8 11" id="KW-1133">Transmembrane helix</keyword>
<dbReference type="InterPro" id="IPR036890">
    <property type="entry name" value="HATPase_C_sf"/>
</dbReference>
<dbReference type="InterPro" id="IPR003661">
    <property type="entry name" value="HisK_dim/P_dom"/>
</dbReference>
<dbReference type="Pfam" id="PF02518">
    <property type="entry name" value="HATPase_c"/>
    <property type="match status" value="1"/>
</dbReference>